<feature type="transmembrane region" description="Helical" evidence="7">
    <location>
        <begin position="488"/>
        <end position="507"/>
    </location>
</feature>
<keyword evidence="4 7" id="KW-1133">Transmembrane helix</keyword>
<evidence type="ECO:0000256" key="3">
    <source>
        <dbReference type="ARBA" id="ARBA00022692"/>
    </source>
</evidence>
<feature type="transmembrane region" description="Helical" evidence="7">
    <location>
        <begin position="449"/>
        <end position="468"/>
    </location>
</feature>
<comment type="caution">
    <text evidence="8">The sequence shown here is derived from an EMBL/GenBank/DDBJ whole genome shotgun (WGS) entry which is preliminary data.</text>
</comment>
<feature type="transmembrane region" description="Helical" evidence="7">
    <location>
        <begin position="384"/>
        <end position="406"/>
    </location>
</feature>
<keyword evidence="5 7" id="KW-0472">Membrane</keyword>
<keyword evidence="9" id="KW-1185">Reference proteome</keyword>
<sequence length="522" mass="56065">MSEQKSHVNVDSEKAPPPHLDATPKTENDTHHELDSLTVLGYTPELHRNRSLFTLLFQTLAIAAIPYGEGGPLISAIYGGGQLSIFVGWLVVLVLDECVALSLSELASRYPTSAGPYYWSFQVAKRHKVVLSFITGWVWLIGNWTITLSVNFGFASLITATVAMYHPDFVAESWQLLLIFYAICLASFVICTFGNKFLPMVDTICAAWTLLSILIILIALSVKADVGRHSAAYALGHYDTSLSGWGGFTFFIGLLPAAYTFSAIGMIASMAEEVADPTIQVPRALSLCVPVGGLAGLFFIIPICATLPNLTDILNAPSGQAIPYIFHIVMGSPGGGLGLTFLVLGVTLFCSISITNAASRCTWAFARDKAIPGYKLFTVVNTKLGVPVYALALVTIVQMLLGLINLGSSSAFTAFVSVGVIALAVSYAIPIGISLLWNKRVEVNQARWNCGPVIGTVVNWISLVWIGFEVVLFSMPTALPVTVVSMNYAIVVLMGFLAISAVWYGVYARKVYNGPPASDGLS</sequence>
<name>A0A8T9BEI6_9HELO</name>
<evidence type="ECO:0000313" key="9">
    <source>
        <dbReference type="Proteomes" id="UP000469559"/>
    </source>
</evidence>
<dbReference type="GO" id="GO:0016020">
    <property type="term" value="C:membrane"/>
    <property type="evidence" value="ECO:0007669"/>
    <property type="project" value="UniProtKB-SubCell"/>
</dbReference>
<dbReference type="Gene3D" id="1.20.1740.10">
    <property type="entry name" value="Amino acid/polyamine transporter I"/>
    <property type="match status" value="1"/>
</dbReference>
<feature type="transmembrane region" description="Helical" evidence="7">
    <location>
        <begin position="52"/>
        <end position="68"/>
    </location>
</feature>
<dbReference type="Pfam" id="PF13520">
    <property type="entry name" value="AA_permease_2"/>
    <property type="match status" value="1"/>
</dbReference>
<accession>A0A8T9BEI6</accession>
<feature type="transmembrane region" description="Helical" evidence="7">
    <location>
        <begin position="284"/>
        <end position="304"/>
    </location>
</feature>
<dbReference type="PANTHER" id="PTHR45649:SF28">
    <property type="entry name" value="TRANSPORTER, PUTATIVE (EUROFUNG)-RELATED"/>
    <property type="match status" value="1"/>
</dbReference>
<dbReference type="OrthoDB" id="3900342at2759"/>
<evidence type="ECO:0000256" key="7">
    <source>
        <dbReference type="SAM" id="Phobius"/>
    </source>
</evidence>
<dbReference type="PIRSF" id="PIRSF006060">
    <property type="entry name" value="AA_transporter"/>
    <property type="match status" value="1"/>
</dbReference>
<dbReference type="GO" id="GO:0022857">
    <property type="term" value="F:transmembrane transporter activity"/>
    <property type="evidence" value="ECO:0007669"/>
    <property type="project" value="InterPro"/>
</dbReference>
<comment type="subcellular location">
    <subcellularLocation>
        <location evidence="1">Membrane</location>
        <topology evidence="1">Multi-pass membrane protein</topology>
    </subcellularLocation>
</comment>
<feature type="region of interest" description="Disordered" evidence="6">
    <location>
        <begin position="1"/>
        <end position="29"/>
    </location>
</feature>
<organism evidence="8 9">
    <name type="scientific">Lachnellula arida</name>
    <dbReference type="NCBI Taxonomy" id="1316785"/>
    <lineage>
        <taxon>Eukaryota</taxon>
        <taxon>Fungi</taxon>
        <taxon>Dikarya</taxon>
        <taxon>Ascomycota</taxon>
        <taxon>Pezizomycotina</taxon>
        <taxon>Leotiomycetes</taxon>
        <taxon>Helotiales</taxon>
        <taxon>Lachnaceae</taxon>
        <taxon>Lachnellula</taxon>
    </lineage>
</organism>
<feature type="transmembrane region" description="Helical" evidence="7">
    <location>
        <begin position="412"/>
        <end position="437"/>
    </location>
</feature>
<evidence type="ECO:0000256" key="6">
    <source>
        <dbReference type="SAM" id="MobiDB-lite"/>
    </source>
</evidence>
<evidence type="ECO:0000256" key="4">
    <source>
        <dbReference type="ARBA" id="ARBA00022989"/>
    </source>
</evidence>
<reference evidence="8 9" key="1">
    <citation type="submission" date="2018-05" db="EMBL/GenBank/DDBJ databases">
        <title>Whole genome sequencing for identification of molecular markers to develop diagnostic detection tools for the regulated plant pathogen Lachnellula willkommii.</title>
        <authorList>
            <person name="Giroux E."/>
            <person name="Bilodeau G."/>
        </authorList>
    </citation>
    <scope>NUCLEOTIDE SEQUENCE [LARGE SCALE GENOMIC DNA]</scope>
    <source>
        <strain evidence="8 9">CBS 203.66</strain>
    </source>
</reference>
<evidence type="ECO:0000256" key="5">
    <source>
        <dbReference type="ARBA" id="ARBA00023136"/>
    </source>
</evidence>
<evidence type="ECO:0000256" key="1">
    <source>
        <dbReference type="ARBA" id="ARBA00004141"/>
    </source>
</evidence>
<evidence type="ECO:0000313" key="8">
    <source>
        <dbReference type="EMBL" id="TVY16672.1"/>
    </source>
</evidence>
<keyword evidence="3 7" id="KW-0812">Transmembrane</keyword>
<dbReference type="EMBL" id="QGMF01000339">
    <property type="protein sequence ID" value="TVY16672.1"/>
    <property type="molecule type" value="Genomic_DNA"/>
</dbReference>
<protein>
    <submittedName>
        <fullName evidence="8">Putative amino-acid permease</fullName>
    </submittedName>
</protein>
<feature type="transmembrane region" description="Helical" evidence="7">
    <location>
        <begin position="129"/>
        <end position="154"/>
    </location>
</feature>
<dbReference type="PANTHER" id="PTHR45649">
    <property type="entry name" value="AMINO-ACID PERMEASE BAT1"/>
    <property type="match status" value="1"/>
</dbReference>
<feature type="transmembrane region" description="Helical" evidence="7">
    <location>
        <begin position="174"/>
        <end position="193"/>
    </location>
</feature>
<dbReference type="Proteomes" id="UP000469559">
    <property type="component" value="Unassembled WGS sequence"/>
</dbReference>
<gene>
    <name evidence="8" type="ORF">LARI1_G005678</name>
</gene>
<dbReference type="AlphaFoldDB" id="A0A8T9BEI6"/>
<evidence type="ECO:0000256" key="2">
    <source>
        <dbReference type="ARBA" id="ARBA00022448"/>
    </source>
</evidence>
<feature type="transmembrane region" description="Helical" evidence="7">
    <location>
        <begin position="324"/>
        <end position="350"/>
    </location>
</feature>
<feature type="transmembrane region" description="Helical" evidence="7">
    <location>
        <begin position="205"/>
        <end position="222"/>
    </location>
</feature>
<feature type="transmembrane region" description="Helical" evidence="7">
    <location>
        <begin position="74"/>
        <end position="95"/>
    </location>
</feature>
<feature type="transmembrane region" description="Helical" evidence="7">
    <location>
        <begin position="242"/>
        <end position="264"/>
    </location>
</feature>
<dbReference type="InterPro" id="IPR002293">
    <property type="entry name" value="AA/rel_permease1"/>
</dbReference>
<proteinExistence type="predicted"/>
<keyword evidence="2" id="KW-0813">Transport</keyword>